<accession>A0A1B6JT85</accession>
<feature type="signal peptide" evidence="2">
    <location>
        <begin position="1"/>
        <end position="24"/>
    </location>
</feature>
<keyword evidence="1" id="KW-0812">Transmembrane</keyword>
<evidence type="ECO:0000256" key="1">
    <source>
        <dbReference type="SAM" id="Phobius"/>
    </source>
</evidence>
<organism evidence="3">
    <name type="scientific">Homalodisca liturata</name>
    <dbReference type="NCBI Taxonomy" id="320908"/>
    <lineage>
        <taxon>Eukaryota</taxon>
        <taxon>Metazoa</taxon>
        <taxon>Ecdysozoa</taxon>
        <taxon>Arthropoda</taxon>
        <taxon>Hexapoda</taxon>
        <taxon>Insecta</taxon>
        <taxon>Pterygota</taxon>
        <taxon>Neoptera</taxon>
        <taxon>Paraneoptera</taxon>
        <taxon>Hemiptera</taxon>
        <taxon>Auchenorrhyncha</taxon>
        <taxon>Membracoidea</taxon>
        <taxon>Cicadellidae</taxon>
        <taxon>Cicadellinae</taxon>
        <taxon>Proconiini</taxon>
        <taxon>Homalodisca</taxon>
    </lineage>
</organism>
<protein>
    <submittedName>
        <fullName evidence="3">Uncharacterized protein</fullName>
    </submittedName>
</protein>
<dbReference type="AlphaFoldDB" id="A0A1B6JT85"/>
<feature type="transmembrane region" description="Helical" evidence="1">
    <location>
        <begin position="321"/>
        <end position="341"/>
    </location>
</feature>
<sequence length="386" mass="44669">MYKSKFYCLILILWSILSLDFVLGADSSLNLKDICEISTERYPNEDHNLSEILQTYKTCFQKIDQYSGVTKEVLLRQLINKLDCFKEDLKQLYYEGNLRYKDVQLVEHMEQELQNKGEVNLRLGDIRRSPIKCNIARQVRSTVKHIIPLVVTGTASEKRRACEAILKQGKDGNITQLLDIPTPKLDSNKEPTELTVPLNVTNPATYKVDSPDADNVLTQYYKVVMKCLTLTTEHKIQVFKFNKKFYDWLSQAVLPHLEDDKCYPAFGGVLRIVETMRENDFVPKNATANFIFYRQKNLGVKEEEKRKKEEHPGKIIHSSSFYLMFIPWLMFICLAVAFLTWTSRREQCLSWCCAKDNGSCDSSTEVFYYPIEESPSVSLDLDEVVS</sequence>
<keyword evidence="1" id="KW-0472">Membrane</keyword>
<gene>
    <name evidence="3" type="ORF">g.39359</name>
</gene>
<proteinExistence type="predicted"/>
<keyword evidence="2" id="KW-0732">Signal</keyword>
<reference evidence="3" key="1">
    <citation type="submission" date="2015-11" db="EMBL/GenBank/DDBJ databases">
        <title>De novo transcriptome assembly of four potential Pierce s Disease insect vectors from Arizona vineyards.</title>
        <authorList>
            <person name="Tassone E.E."/>
        </authorList>
    </citation>
    <scope>NUCLEOTIDE SEQUENCE</scope>
</reference>
<name>A0A1B6JT85_9HEMI</name>
<evidence type="ECO:0000313" key="3">
    <source>
        <dbReference type="EMBL" id="JAT02406.1"/>
    </source>
</evidence>
<feature type="chain" id="PRO_5008586002" evidence="2">
    <location>
        <begin position="25"/>
        <end position="386"/>
    </location>
</feature>
<keyword evidence="1" id="KW-1133">Transmembrane helix</keyword>
<evidence type="ECO:0000256" key="2">
    <source>
        <dbReference type="SAM" id="SignalP"/>
    </source>
</evidence>
<dbReference type="EMBL" id="GECU01005301">
    <property type="protein sequence ID" value="JAT02406.1"/>
    <property type="molecule type" value="Transcribed_RNA"/>
</dbReference>